<dbReference type="PANTHER" id="PTHR12589">
    <property type="entry name" value="PYRUVOYL TETRAHYDROBIOPTERIN SYNTHASE"/>
    <property type="match status" value="1"/>
</dbReference>
<comment type="pathway">
    <text evidence="2">Purine metabolism; 7-cyano-7-deazaguanine biosynthesis.</text>
</comment>
<evidence type="ECO:0000256" key="10">
    <source>
        <dbReference type="ARBA" id="ARBA00048807"/>
    </source>
</evidence>
<dbReference type="Gene3D" id="3.30.479.10">
    <property type="entry name" value="6-pyruvoyl tetrahydropterin synthase/QueD"/>
    <property type="match status" value="2"/>
</dbReference>
<comment type="cofactor">
    <cofactor evidence="1">
        <name>Zn(2+)</name>
        <dbReference type="ChEBI" id="CHEBI:29105"/>
    </cofactor>
</comment>
<dbReference type="GO" id="GO:0070497">
    <property type="term" value="F:6-carboxytetrahydropterin synthase activity"/>
    <property type="evidence" value="ECO:0007669"/>
    <property type="project" value="UniProtKB-EC"/>
</dbReference>
<keyword evidence="6" id="KW-0479">Metal-binding</keyword>
<dbReference type="EMBL" id="SLXK01000008">
    <property type="protein sequence ID" value="TCP29848.1"/>
    <property type="molecule type" value="Genomic_DNA"/>
</dbReference>
<dbReference type="InterPro" id="IPR038418">
    <property type="entry name" value="6-PTP_synth/QueD_sf"/>
</dbReference>
<dbReference type="EC" id="4.1.2.50" evidence="4"/>
<evidence type="ECO:0000256" key="1">
    <source>
        <dbReference type="ARBA" id="ARBA00001947"/>
    </source>
</evidence>
<dbReference type="Proteomes" id="UP000295416">
    <property type="component" value="Unassembled WGS sequence"/>
</dbReference>
<dbReference type="UniPathway" id="UPA00391"/>
<gene>
    <name evidence="11" type="ORF">EV207_108142</name>
</gene>
<keyword evidence="7" id="KW-0862">Zinc</keyword>
<name>A0A4R2P6J1_9BACL</name>
<keyword evidence="12" id="KW-1185">Reference proteome</keyword>
<comment type="caution">
    <text evidence="11">The sequence shown here is derived from an EMBL/GenBank/DDBJ whole genome shotgun (WGS) entry which is preliminary data.</text>
</comment>
<evidence type="ECO:0000256" key="7">
    <source>
        <dbReference type="ARBA" id="ARBA00022833"/>
    </source>
</evidence>
<dbReference type="NCBIfam" id="TIGR03367">
    <property type="entry name" value="queuosine_QueD"/>
    <property type="match status" value="1"/>
</dbReference>
<evidence type="ECO:0000256" key="4">
    <source>
        <dbReference type="ARBA" id="ARBA00012982"/>
    </source>
</evidence>
<dbReference type="PANTHER" id="PTHR12589:SF7">
    <property type="entry name" value="6-PYRUVOYL TETRAHYDROBIOPTERIN SYNTHASE"/>
    <property type="match status" value="1"/>
</dbReference>
<evidence type="ECO:0000256" key="9">
    <source>
        <dbReference type="ARBA" id="ARBA00031449"/>
    </source>
</evidence>
<sequence>MFQIPKDVQKLDIDIKRDQLKYHQKRVAVTKHFTFDAAHHLHCYEGKCKSLHGHTYKLAVTISGFVNEIGIAVDFSDIKALFKKVIEEKLDHRYLNEVLPPMNTTAENMIVWMWESLDERMADIGLKSQGNRLEELTLFETPTSSATLKREWMMIDED</sequence>
<proteinExistence type="inferred from homology"/>
<evidence type="ECO:0000256" key="3">
    <source>
        <dbReference type="ARBA" id="ARBA00008900"/>
    </source>
</evidence>
<reference evidence="11 12" key="1">
    <citation type="submission" date="2019-03" db="EMBL/GenBank/DDBJ databases">
        <title>Genomic Encyclopedia of Type Strains, Phase IV (KMG-IV): sequencing the most valuable type-strain genomes for metagenomic binning, comparative biology and taxonomic classification.</title>
        <authorList>
            <person name="Goeker M."/>
        </authorList>
    </citation>
    <scope>NUCLEOTIDE SEQUENCE [LARGE SCALE GENOMIC DNA]</scope>
    <source>
        <strain evidence="11 12">DSM 19377</strain>
    </source>
</reference>
<dbReference type="Pfam" id="PF01242">
    <property type="entry name" value="PTPS"/>
    <property type="match status" value="1"/>
</dbReference>
<dbReference type="OrthoDB" id="9804698at2"/>
<protein>
    <recommendedName>
        <fullName evidence="5">6-carboxy-5,6,7,8-tetrahydropterin synthase</fullName>
        <ecNumber evidence="4">4.1.2.50</ecNumber>
    </recommendedName>
    <alternativeName>
        <fullName evidence="9">Queuosine biosynthesis protein QueD</fullName>
    </alternativeName>
</protein>
<keyword evidence="8" id="KW-0456">Lyase</keyword>
<dbReference type="AlphaFoldDB" id="A0A4R2P6J1"/>
<evidence type="ECO:0000256" key="2">
    <source>
        <dbReference type="ARBA" id="ARBA00005061"/>
    </source>
</evidence>
<dbReference type="GO" id="GO:0046872">
    <property type="term" value="F:metal ion binding"/>
    <property type="evidence" value="ECO:0007669"/>
    <property type="project" value="UniProtKB-KW"/>
</dbReference>
<evidence type="ECO:0000313" key="12">
    <source>
        <dbReference type="Proteomes" id="UP000295416"/>
    </source>
</evidence>
<evidence type="ECO:0000256" key="6">
    <source>
        <dbReference type="ARBA" id="ARBA00022723"/>
    </source>
</evidence>
<evidence type="ECO:0000313" key="11">
    <source>
        <dbReference type="EMBL" id="TCP29848.1"/>
    </source>
</evidence>
<dbReference type="SUPFAM" id="SSF55620">
    <property type="entry name" value="Tetrahydrobiopterin biosynthesis enzymes-like"/>
    <property type="match status" value="1"/>
</dbReference>
<comment type="catalytic activity">
    <reaction evidence="10">
        <text>7,8-dihydroneopterin 3'-triphosphate + H2O = 6-carboxy-5,6,7,8-tetrahydropterin + triphosphate + acetaldehyde + 2 H(+)</text>
        <dbReference type="Rhea" id="RHEA:27966"/>
        <dbReference type="ChEBI" id="CHEBI:15343"/>
        <dbReference type="ChEBI" id="CHEBI:15377"/>
        <dbReference type="ChEBI" id="CHEBI:15378"/>
        <dbReference type="ChEBI" id="CHEBI:18036"/>
        <dbReference type="ChEBI" id="CHEBI:58462"/>
        <dbReference type="ChEBI" id="CHEBI:61032"/>
        <dbReference type="EC" id="4.1.2.50"/>
    </reaction>
</comment>
<dbReference type="InterPro" id="IPR007115">
    <property type="entry name" value="6-PTP_synth/QueD"/>
</dbReference>
<accession>A0A4R2P6J1</accession>
<organism evidence="11 12">
    <name type="scientific">Scopulibacillus darangshiensis</name>
    <dbReference type="NCBI Taxonomy" id="442528"/>
    <lineage>
        <taxon>Bacteria</taxon>
        <taxon>Bacillati</taxon>
        <taxon>Bacillota</taxon>
        <taxon>Bacilli</taxon>
        <taxon>Bacillales</taxon>
        <taxon>Sporolactobacillaceae</taxon>
        <taxon>Scopulibacillus</taxon>
    </lineage>
</organism>
<evidence type="ECO:0000256" key="5">
    <source>
        <dbReference type="ARBA" id="ARBA00018141"/>
    </source>
</evidence>
<evidence type="ECO:0000256" key="8">
    <source>
        <dbReference type="ARBA" id="ARBA00023239"/>
    </source>
</evidence>
<comment type="similarity">
    <text evidence="3">Belongs to the PTPS family. QueD subfamily.</text>
</comment>
<dbReference type="RefSeq" id="WP_132745476.1">
    <property type="nucleotide sequence ID" value="NZ_SLXK01000008.1"/>
</dbReference>